<reference evidence="2 3" key="1">
    <citation type="submission" date="2023-07" db="EMBL/GenBank/DDBJ databases">
        <title>Genomic Encyclopedia of Type Strains, Phase IV (KMG-IV): sequencing the most valuable type-strain genomes for metagenomic binning, comparative biology and taxonomic classification.</title>
        <authorList>
            <person name="Goeker M."/>
        </authorList>
    </citation>
    <scope>NUCLEOTIDE SEQUENCE [LARGE SCALE GENOMIC DNA]</scope>
    <source>
        <strain evidence="2 3">NIO-1023</strain>
    </source>
</reference>
<comment type="caution">
    <text evidence="2">The sequence shown here is derived from an EMBL/GenBank/DDBJ whole genome shotgun (WGS) entry which is preliminary data.</text>
</comment>
<protein>
    <submittedName>
        <fullName evidence="2">Uncharacterized protein</fullName>
    </submittedName>
</protein>
<name>A0ABT9MHN8_9DEIO</name>
<organism evidence="2 3">
    <name type="scientific">Deinococcus enclensis</name>
    <dbReference type="NCBI Taxonomy" id="1049582"/>
    <lineage>
        <taxon>Bacteria</taxon>
        <taxon>Thermotogati</taxon>
        <taxon>Deinococcota</taxon>
        <taxon>Deinococci</taxon>
        <taxon>Deinococcales</taxon>
        <taxon>Deinococcaceae</taxon>
        <taxon>Deinococcus</taxon>
    </lineage>
</organism>
<feature type="region of interest" description="Disordered" evidence="1">
    <location>
        <begin position="1"/>
        <end position="36"/>
    </location>
</feature>
<dbReference type="EMBL" id="JAURUR010000020">
    <property type="protein sequence ID" value="MDP9766111.1"/>
    <property type="molecule type" value="Genomic_DNA"/>
</dbReference>
<gene>
    <name evidence="2" type="ORF">QO006_003575</name>
</gene>
<evidence type="ECO:0000313" key="2">
    <source>
        <dbReference type="EMBL" id="MDP9766111.1"/>
    </source>
</evidence>
<keyword evidence="3" id="KW-1185">Reference proteome</keyword>
<evidence type="ECO:0000256" key="1">
    <source>
        <dbReference type="SAM" id="MobiDB-lite"/>
    </source>
</evidence>
<evidence type="ECO:0000313" key="3">
    <source>
        <dbReference type="Proteomes" id="UP001232163"/>
    </source>
</evidence>
<sequence>MWTLYDPPEDQEPRPARPEPASPDLEAAPDAPRPSGCPHCATLLHDACGCRP</sequence>
<accession>A0ABT9MHN8</accession>
<proteinExistence type="predicted"/>
<dbReference type="Proteomes" id="UP001232163">
    <property type="component" value="Unassembled WGS sequence"/>
</dbReference>